<keyword evidence="1" id="KW-1133">Transmembrane helix</keyword>
<accession>A0ABM8C3R2</accession>
<evidence type="ECO:0000313" key="3">
    <source>
        <dbReference type="Proteomes" id="UP001163336"/>
    </source>
</evidence>
<evidence type="ECO:0000313" key="2">
    <source>
        <dbReference type="EMBL" id="BDT57833.1"/>
    </source>
</evidence>
<evidence type="ECO:0008006" key="4">
    <source>
        <dbReference type="Google" id="ProtNLM"/>
    </source>
</evidence>
<feature type="transmembrane region" description="Helical" evidence="1">
    <location>
        <begin position="39"/>
        <end position="66"/>
    </location>
</feature>
<sequence>MKPSRFDTFMTDMKDIARKANRALRSGARTLASLSWPSLLAVSIGLALILSIVPLALTLFIAFLLLKVVATALFGRRPAQLVE</sequence>
<gene>
    <name evidence="2" type="ORF">MasN3_13270</name>
</gene>
<keyword evidence="1" id="KW-0472">Membrane</keyword>
<name>A0ABM8C3R2_9BURK</name>
<dbReference type="RefSeq" id="WP_281913171.1">
    <property type="nucleotide sequence ID" value="NZ_AP026966.1"/>
</dbReference>
<evidence type="ECO:0000256" key="1">
    <source>
        <dbReference type="SAM" id="Phobius"/>
    </source>
</evidence>
<keyword evidence="1" id="KW-0812">Transmembrane</keyword>
<organism evidence="2 3">
    <name type="scientific">Massilia varians</name>
    <dbReference type="NCBI Taxonomy" id="457921"/>
    <lineage>
        <taxon>Bacteria</taxon>
        <taxon>Pseudomonadati</taxon>
        <taxon>Pseudomonadota</taxon>
        <taxon>Betaproteobacteria</taxon>
        <taxon>Burkholderiales</taxon>
        <taxon>Oxalobacteraceae</taxon>
        <taxon>Telluria group</taxon>
        <taxon>Massilia</taxon>
    </lineage>
</organism>
<keyword evidence="3" id="KW-1185">Reference proteome</keyword>
<protein>
    <recommendedName>
        <fullName evidence="4">Transmembrane protein</fullName>
    </recommendedName>
</protein>
<reference evidence="2" key="1">
    <citation type="submission" date="2022-11" db="EMBL/GenBank/DDBJ databases">
        <title>Isolation and characterization of PLA-degrading bacterium Massilia sp. from Antarctic soil.</title>
        <authorList>
            <person name="Sato K."/>
            <person name="Gomez-Fuentes C."/>
            <person name="Ahmad S.A."/>
            <person name="Zulkharnain A."/>
        </authorList>
    </citation>
    <scope>NUCLEOTIDE SEQUENCE</scope>
    <source>
        <strain evidence="2">N-3</strain>
    </source>
</reference>
<proteinExistence type="predicted"/>
<dbReference type="Proteomes" id="UP001163336">
    <property type="component" value="Chromosome"/>
</dbReference>
<dbReference type="EMBL" id="AP026966">
    <property type="protein sequence ID" value="BDT57833.1"/>
    <property type="molecule type" value="Genomic_DNA"/>
</dbReference>